<evidence type="ECO:0000256" key="2">
    <source>
        <dbReference type="SAM" id="SignalP"/>
    </source>
</evidence>
<feature type="compositionally biased region" description="Low complexity" evidence="1">
    <location>
        <begin position="38"/>
        <end position="51"/>
    </location>
</feature>
<gene>
    <name evidence="3" type="ORF">ACFPQ4_01865</name>
</gene>
<accession>A0ABW0QUQ6</accession>
<proteinExistence type="predicted"/>
<evidence type="ECO:0000313" key="4">
    <source>
        <dbReference type="Proteomes" id="UP001596108"/>
    </source>
</evidence>
<dbReference type="RefSeq" id="WP_378110024.1">
    <property type="nucleotide sequence ID" value="NZ_JBHSNC010000006.1"/>
</dbReference>
<dbReference type="Proteomes" id="UP001596108">
    <property type="component" value="Unassembled WGS sequence"/>
</dbReference>
<keyword evidence="4" id="KW-1185">Reference proteome</keyword>
<feature type="chain" id="PRO_5046832134" evidence="2">
    <location>
        <begin position="30"/>
        <end position="193"/>
    </location>
</feature>
<sequence length="193" mass="20688">MEKKKIKKLSAIAAIIALTGTVYSASAWASDNGDQPKQEQAAQGVAQEGTQPAGNEAFARHDKLTGVAKEFGIDITGMTDEQIEAALDAEKLKRGPDQASPEAHASIQDMAKKLGIDTTGMTDSQVKQAITDNRAKDAEQSNGRSIDKNAMTPEQLHQALVEVAQELNIDITGKNDDQIEEALRAYKMAHSGE</sequence>
<feature type="region of interest" description="Disordered" evidence="1">
    <location>
        <begin position="27"/>
        <end position="57"/>
    </location>
</feature>
<reference evidence="4" key="1">
    <citation type="journal article" date="2019" name="Int. J. Syst. Evol. Microbiol.">
        <title>The Global Catalogue of Microorganisms (GCM) 10K type strain sequencing project: providing services to taxonomists for standard genome sequencing and annotation.</title>
        <authorList>
            <consortium name="The Broad Institute Genomics Platform"/>
            <consortium name="The Broad Institute Genome Sequencing Center for Infectious Disease"/>
            <person name="Wu L."/>
            <person name="Ma J."/>
        </authorList>
    </citation>
    <scope>NUCLEOTIDE SEQUENCE [LARGE SCALE GENOMIC DNA]</scope>
    <source>
        <strain evidence="4">CGMCC 1.18578</strain>
    </source>
</reference>
<evidence type="ECO:0000256" key="1">
    <source>
        <dbReference type="SAM" id="MobiDB-lite"/>
    </source>
</evidence>
<keyword evidence="2" id="KW-0732">Signal</keyword>
<name>A0ABW0QUQ6_9BACL</name>
<organism evidence="3 4">
    <name type="scientific">Cohnella yongneupensis</name>
    <dbReference type="NCBI Taxonomy" id="425006"/>
    <lineage>
        <taxon>Bacteria</taxon>
        <taxon>Bacillati</taxon>
        <taxon>Bacillota</taxon>
        <taxon>Bacilli</taxon>
        <taxon>Bacillales</taxon>
        <taxon>Paenibacillaceae</taxon>
        <taxon>Cohnella</taxon>
    </lineage>
</organism>
<feature type="signal peptide" evidence="2">
    <location>
        <begin position="1"/>
        <end position="29"/>
    </location>
</feature>
<evidence type="ECO:0000313" key="3">
    <source>
        <dbReference type="EMBL" id="MFC5528203.1"/>
    </source>
</evidence>
<protein>
    <submittedName>
        <fullName evidence="3">Uncharacterized protein</fullName>
    </submittedName>
</protein>
<comment type="caution">
    <text evidence="3">The sequence shown here is derived from an EMBL/GenBank/DDBJ whole genome shotgun (WGS) entry which is preliminary data.</text>
</comment>
<dbReference type="EMBL" id="JBHSNC010000006">
    <property type="protein sequence ID" value="MFC5528203.1"/>
    <property type="molecule type" value="Genomic_DNA"/>
</dbReference>